<feature type="compositionally biased region" description="Pro residues" evidence="1">
    <location>
        <begin position="48"/>
        <end position="61"/>
    </location>
</feature>
<proteinExistence type="predicted"/>
<gene>
    <name evidence="2" type="ORF">ABVK25_007527</name>
</gene>
<feature type="compositionally biased region" description="Low complexity" evidence="1">
    <location>
        <begin position="9"/>
        <end position="47"/>
    </location>
</feature>
<evidence type="ECO:0000256" key="1">
    <source>
        <dbReference type="SAM" id="MobiDB-lite"/>
    </source>
</evidence>
<dbReference type="EMBL" id="JBHFEH010000029">
    <property type="protein sequence ID" value="KAL2052085.1"/>
    <property type="molecule type" value="Genomic_DNA"/>
</dbReference>
<evidence type="ECO:0000313" key="3">
    <source>
        <dbReference type="Proteomes" id="UP001590951"/>
    </source>
</evidence>
<feature type="compositionally biased region" description="Polar residues" evidence="1">
    <location>
        <begin position="84"/>
        <end position="100"/>
    </location>
</feature>
<comment type="caution">
    <text evidence="2">The sequence shown here is derived from an EMBL/GenBank/DDBJ whole genome shotgun (WGS) entry which is preliminary data.</text>
</comment>
<name>A0ABR4B2F6_9LECA</name>
<feature type="compositionally biased region" description="Low complexity" evidence="1">
    <location>
        <begin position="62"/>
        <end position="74"/>
    </location>
</feature>
<feature type="compositionally biased region" description="Basic residues" evidence="1">
    <location>
        <begin position="188"/>
        <end position="200"/>
    </location>
</feature>
<feature type="region of interest" description="Disordered" evidence="1">
    <location>
        <begin position="1"/>
        <end position="339"/>
    </location>
</feature>
<reference evidence="2 3" key="1">
    <citation type="submission" date="2024-09" db="EMBL/GenBank/DDBJ databases">
        <title>Rethinking Asexuality: The Enigmatic Case of Functional Sexual Genes in Lepraria (Stereocaulaceae).</title>
        <authorList>
            <person name="Doellman M."/>
            <person name="Sun Y."/>
            <person name="Barcenas-Pena A."/>
            <person name="Lumbsch H.T."/>
            <person name="Grewe F."/>
        </authorList>
    </citation>
    <scope>NUCLEOTIDE SEQUENCE [LARGE SCALE GENOMIC DNA]</scope>
    <source>
        <strain evidence="2 3">Grewe 0041</strain>
    </source>
</reference>
<keyword evidence="3" id="KW-1185">Reference proteome</keyword>
<protein>
    <submittedName>
        <fullName evidence="2">Uncharacterized protein</fullName>
    </submittedName>
</protein>
<dbReference type="Proteomes" id="UP001590951">
    <property type="component" value="Unassembled WGS sequence"/>
</dbReference>
<evidence type="ECO:0000313" key="2">
    <source>
        <dbReference type="EMBL" id="KAL2052085.1"/>
    </source>
</evidence>
<accession>A0ABR4B2F6</accession>
<sequence>MSLDEPDPSVGGSSSTSNSGRRVSSLSYTLPPLPPSSESLSSGTSTPAPAPPPPIPPPKDPSPMLMPMSMPVTPQQKPVLRQKSPLSNEAYVSSPSSSMPGTFPTSPPASASPSAALPDTSFTTHVYASSPPPSPNSKSPKRTGSLRNLLSLKAMRRSYDVTSPDSPGFRPASPGAESALSGSQSSLTKKKNGSFWRRKSSLVMSFVSREDSGSRPSTPGPGGDIAIDEEESVRSPTPGPGCDPPTTKKRKSGTFWTRTSSTGLATAVGADGGTGAGQNGATDRAVNGKQNVVNGHSEDIKMGGMGGQGKEKPLPALDQLPTRSYSPPPQLPEFVGAGVGLGGDDLFKDIH</sequence>
<organism evidence="2 3">
    <name type="scientific">Lepraria finkii</name>
    <dbReference type="NCBI Taxonomy" id="1340010"/>
    <lineage>
        <taxon>Eukaryota</taxon>
        <taxon>Fungi</taxon>
        <taxon>Dikarya</taxon>
        <taxon>Ascomycota</taxon>
        <taxon>Pezizomycotina</taxon>
        <taxon>Lecanoromycetes</taxon>
        <taxon>OSLEUM clade</taxon>
        <taxon>Lecanoromycetidae</taxon>
        <taxon>Lecanorales</taxon>
        <taxon>Lecanorineae</taxon>
        <taxon>Stereocaulaceae</taxon>
        <taxon>Lepraria</taxon>
    </lineage>
</organism>